<dbReference type="EC" id="3.-.-.-" evidence="2"/>
<dbReference type="PATRIC" id="fig|1813736.3.peg.504"/>
<sequence length="174" mass="19565">MSEALRYPVGRFQYEGDMGADARRGAISTIVEFPQVFRAVATSLSEAQLGTRYRDGGWAARQVIHHVSDSHINAYVRTRWLLTEDRPTIKAYDEKGWAELPDASSAPIELSLALLAATHQRWTLLLESLPDEAFGRELVHPVNGPMTLDKLVHMYAWHGRHHMGHLQIVSGLRA</sequence>
<dbReference type="GO" id="GO:0016787">
    <property type="term" value="F:hydrolase activity"/>
    <property type="evidence" value="ECO:0007669"/>
    <property type="project" value="UniProtKB-KW"/>
</dbReference>
<dbReference type="NCBIfam" id="NF009807">
    <property type="entry name" value="PRK13291.1"/>
    <property type="match status" value="1"/>
</dbReference>
<dbReference type="InterPro" id="IPR024775">
    <property type="entry name" value="DinB-like"/>
</dbReference>
<dbReference type="Gene3D" id="1.20.120.450">
    <property type="entry name" value="dinb family like domain"/>
    <property type="match status" value="1"/>
</dbReference>
<evidence type="ECO:0000259" key="1">
    <source>
        <dbReference type="Pfam" id="PF12867"/>
    </source>
</evidence>
<protein>
    <submittedName>
        <fullName evidence="2">Metal-dependent hydrolase YfiT</fullName>
        <ecNumber evidence="2">3.-.-.-</ecNumber>
    </submittedName>
</protein>
<name>A0A143PHS7_LUTPR</name>
<feature type="domain" description="DinB-like" evidence="1">
    <location>
        <begin position="33"/>
        <end position="165"/>
    </location>
</feature>
<gene>
    <name evidence="2" type="primary">yfiT_1</name>
    <name evidence="2" type="ORF">LuPra_00481</name>
</gene>
<dbReference type="InterPro" id="IPR034660">
    <property type="entry name" value="DinB/YfiT-like"/>
</dbReference>
<dbReference type="STRING" id="1855912.LuPra_00481"/>
<dbReference type="Pfam" id="PF12867">
    <property type="entry name" value="DinB_2"/>
    <property type="match status" value="1"/>
</dbReference>
<dbReference type="KEGG" id="abac:LuPra_00481"/>
<dbReference type="OrthoDB" id="9796039at2"/>
<accession>A0A143PHS7</accession>
<reference evidence="2 3" key="1">
    <citation type="journal article" date="2016" name="Genome Announc.">
        <title>First Complete Genome Sequence of a Subdivision 6 Acidobacterium Strain.</title>
        <authorList>
            <person name="Huang S."/>
            <person name="Vieira S."/>
            <person name="Bunk B."/>
            <person name="Riedel T."/>
            <person name="Sproer C."/>
            <person name="Overmann J."/>
        </authorList>
    </citation>
    <scope>NUCLEOTIDE SEQUENCE [LARGE SCALE GENOMIC DNA]</scope>
    <source>
        <strain evidence="3">DSM 100886 HEG_-6_39</strain>
    </source>
</reference>
<dbReference type="AlphaFoldDB" id="A0A143PHS7"/>
<dbReference type="RefSeq" id="WP_110169279.1">
    <property type="nucleotide sequence ID" value="NZ_CP015136.1"/>
</dbReference>
<keyword evidence="3" id="KW-1185">Reference proteome</keyword>
<dbReference type="SUPFAM" id="SSF109854">
    <property type="entry name" value="DinB/YfiT-like putative metalloenzymes"/>
    <property type="match status" value="1"/>
</dbReference>
<proteinExistence type="predicted"/>
<reference evidence="3" key="2">
    <citation type="submission" date="2016-04" db="EMBL/GenBank/DDBJ databases">
        <title>First Complete Genome Sequence of a Subdivision 6 Acidobacterium.</title>
        <authorList>
            <person name="Huang S."/>
            <person name="Vieira S."/>
            <person name="Bunk B."/>
            <person name="Riedel T."/>
            <person name="Sproeer C."/>
            <person name="Overmann J."/>
        </authorList>
    </citation>
    <scope>NUCLEOTIDE SEQUENCE [LARGE SCALE GENOMIC DNA]</scope>
    <source>
        <strain evidence="3">DSM 100886 HEG_-6_39</strain>
    </source>
</reference>
<dbReference type="EMBL" id="CP015136">
    <property type="protein sequence ID" value="AMY07314.1"/>
    <property type="molecule type" value="Genomic_DNA"/>
</dbReference>
<organism evidence="2 3">
    <name type="scientific">Luteitalea pratensis</name>
    <dbReference type="NCBI Taxonomy" id="1855912"/>
    <lineage>
        <taxon>Bacteria</taxon>
        <taxon>Pseudomonadati</taxon>
        <taxon>Acidobacteriota</taxon>
        <taxon>Vicinamibacteria</taxon>
        <taxon>Vicinamibacterales</taxon>
        <taxon>Vicinamibacteraceae</taxon>
        <taxon>Luteitalea</taxon>
    </lineage>
</organism>
<evidence type="ECO:0000313" key="2">
    <source>
        <dbReference type="EMBL" id="AMY07314.1"/>
    </source>
</evidence>
<keyword evidence="2" id="KW-0378">Hydrolase</keyword>
<evidence type="ECO:0000313" key="3">
    <source>
        <dbReference type="Proteomes" id="UP000076079"/>
    </source>
</evidence>
<dbReference type="Proteomes" id="UP000076079">
    <property type="component" value="Chromosome"/>
</dbReference>